<organism evidence="2 3">
    <name type="scientific">Gandjariella thermophila</name>
    <dbReference type="NCBI Taxonomy" id="1931992"/>
    <lineage>
        <taxon>Bacteria</taxon>
        <taxon>Bacillati</taxon>
        <taxon>Actinomycetota</taxon>
        <taxon>Actinomycetes</taxon>
        <taxon>Pseudonocardiales</taxon>
        <taxon>Pseudonocardiaceae</taxon>
        <taxon>Gandjariella</taxon>
    </lineage>
</organism>
<dbReference type="PANTHER" id="PTHR43283">
    <property type="entry name" value="BETA-LACTAMASE-RELATED"/>
    <property type="match status" value="1"/>
</dbReference>
<feature type="domain" description="Beta-lactamase-related" evidence="1">
    <location>
        <begin position="24"/>
        <end position="397"/>
    </location>
</feature>
<dbReference type="AlphaFoldDB" id="A0A4D4J143"/>
<dbReference type="SUPFAM" id="SSF56601">
    <property type="entry name" value="beta-lactamase/transpeptidase-like"/>
    <property type="match status" value="1"/>
</dbReference>
<name>A0A4D4J143_9PSEU</name>
<evidence type="ECO:0000313" key="3">
    <source>
        <dbReference type="Proteomes" id="UP000298860"/>
    </source>
</evidence>
<keyword evidence="2" id="KW-0378">Hydrolase</keyword>
<evidence type="ECO:0000259" key="1">
    <source>
        <dbReference type="Pfam" id="PF00144"/>
    </source>
</evidence>
<reference evidence="3" key="1">
    <citation type="submission" date="2019-04" db="EMBL/GenBank/DDBJ databases">
        <title>Draft genome sequence of Pseudonocardiaceae bacterium SL3-2-4.</title>
        <authorList>
            <person name="Ningsih F."/>
            <person name="Yokota A."/>
            <person name="Sakai Y."/>
            <person name="Nanatani K."/>
            <person name="Yabe S."/>
            <person name="Oetari A."/>
            <person name="Sjamsuridzal W."/>
        </authorList>
    </citation>
    <scope>NUCLEOTIDE SEQUENCE [LARGE SCALE GENOMIC DNA]</scope>
    <source>
        <strain evidence="3">SL3-2-4</strain>
    </source>
</reference>
<proteinExistence type="predicted"/>
<comment type="caution">
    <text evidence="2">The sequence shown here is derived from an EMBL/GenBank/DDBJ whole genome shotgun (WGS) entry which is preliminary data.</text>
</comment>
<dbReference type="Gene3D" id="3.40.710.10">
    <property type="entry name" value="DD-peptidase/beta-lactamase superfamily"/>
    <property type="match status" value="1"/>
</dbReference>
<gene>
    <name evidence="2" type="ORF">GTS_07470</name>
</gene>
<dbReference type="PANTHER" id="PTHR43283:SF3">
    <property type="entry name" value="BETA-LACTAMASE FAMILY PROTEIN (AFU_ORTHOLOGUE AFUA_5G07500)"/>
    <property type="match status" value="1"/>
</dbReference>
<dbReference type="GO" id="GO:0016787">
    <property type="term" value="F:hydrolase activity"/>
    <property type="evidence" value="ECO:0007669"/>
    <property type="project" value="UniProtKB-KW"/>
</dbReference>
<dbReference type="InterPro" id="IPR001466">
    <property type="entry name" value="Beta-lactam-related"/>
</dbReference>
<protein>
    <submittedName>
        <fullName evidence="2">Serine hydrolase</fullName>
    </submittedName>
</protein>
<dbReference type="InterPro" id="IPR012338">
    <property type="entry name" value="Beta-lactam/transpept-like"/>
</dbReference>
<dbReference type="Pfam" id="PF00144">
    <property type="entry name" value="Beta-lactamase"/>
    <property type="match status" value="1"/>
</dbReference>
<accession>A0A4D4J143</accession>
<keyword evidence="3" id="KW-1185">Reference proteome</keyword>
<dbReference type="EMBL" id="BJFL01000002">
    <property type="protein sequence ID" value="GDY29114.1"/>
    <property type="molecule type" value="Genomic_DNA"/>
</dbReference>
<dbReference type="RefSeq" id="WP_137812272.1">
    <property type="nucleotide sequence ID" value="NZ_BJFL01000002.1"/>
</dbReference>
<sequence length="411" mass="45208">MTSPLAVEVDPLEVGLDPARLARIDRHFARYVEDGRLTGWLTLVSRRGRVAHLSCHGQRDVEAGLPVEPDTVFRIYSMTKPITSVAAMMLYEEGAFELTDPVSRYLPVFADLRVFQRGTATKPITRPATEPVRIWHLLTHTAGLTYGFHHVHVVDEMYRRAGFEWGWPPDLDLAGCCAAWASLPLLFDPGTEWNYSVATDVLGHLVEVVSGQSLDDFFAERIFAPLGMTDTGFAVTEANADRLAALYVAGTDGRPVRNDAMGRAVLRRPKMLSGGGGLVSTAHDYHRFARMLAGRGELDGVRLLGRRTVDYMTSNHLPGGADLETFGRPVFAETPFTGVGFGLGFGVMLDPVAHRTLSTVGEFTWGGAASTVFWVDPAEDLVVLFLTQLLPSNTHPIRSQLRQLVYQSIVD</sequence>
<dbReference type="Proteomes" id="UP000298860">
    <property type="component" value="Unassembled WGS sequence"/>
</dbReference>
<dbReference type="InterPro" id="IPR050789">
    <property type="entry name" value="Diverse_Enzym_Activities"/>
</dbReference>
<dbReference type="OrthoDB" id="4281716at2"/>
<evidence type="ECO:0000313" key="2">
    <source>
        <dbReference type="EMBL" id="GDY29114.1"/>
    </source>
</evidence>